<protein>
    <submittedName>
        <fullName evidence="2">1796_t:CDS:1</fullName>
    </submittedName>
</protein>
<accession>A0ABN7WUM5</accession>
<evidence type="ECO:0000313" key="2">
    <source>
        <dbReference type="EMBL" id="CAG8841190.1"/>
    </source>
</evidence>
<feature type="non-terminal residue" evidence="2">
    <location>
        <position position="1"/>
    </location>
</feature>
<feature type="non-terminal residue" evidence="2">
    <location>
        <position position="191"/>
    </location>
</feature>
<organism evidence="2 3">
    <name type="scientific">Gigaspora margarita</name>
    <dbReference type="NCBI Taxonomy" id="4874"/>
    <lineage>
        <taxon>Eukaryota</taxon>
        <taxon>Fungi</taxon>
        <taxon>Fungi incertae sedis</taxon>
        <taxon>Mucoromycota</taxon>
        <taxon>Glomeromycotina</taxon>
        <taxon>Glomeromycetes</taxon>
        <taxon>Diversisporales</taxon>
        <taxon>Gigasporaceae</taxon>
        <taxon>Gigaspora</taxon>
    </lineage>
</organism>
<sequence length="191" mass="21767">SYQKNPSNEYINHHTPQQRVYYRNLFNRNQYPLRRITAGSTSNPEQTTTTSTSSNQPPEITMNSGLRSLAAVCPASRATTSTSSVLAPVVDVMPESRVASDEEESSDSTWLPAEFSEQSTKESTEESSEQKGRIKRLDDKDTNFLTEITLLKKENHDLIKENEVLKRENKAFKMVISHSARIYSNNEERYE</sequence>
<dbReference type="Proteomes" id="UP000789901">
    <property type="component" value="Unassembled WGS sequence"/>
</dbReference>
<feature type="region of interest" description="Disordered" evidence="1">
    <location>
        <begin position="96"/>
        <end position="135"/>
    </location>
</feature>
<evidence type="ECO:0000313" key="3">
    <source>
        <dbReference type="Proteomes" id="UP000789901"/>
    </source>
</evidence>
<name>A0ABN7WUM5_GIGMA</name>
<proteinExistence type="predicted"/>
<feature type="region of interest" description="Disordered" evidence="1">
    <location>
        <begin position="35"/>
        <end position="62"/>
    </location>
</feature>
<reference evidence="2 3" key="1">
    <citation type="submission" date="2021-06" db="EMBL/GenBank/DDBJ databases">
        <authorList>
            <person name="Kallberg Y."/>
            <person name="Tangrot J."/>
            <person name="Rosling A."/>
        </authorList>
    </citation>
    <scope>NUCLEOTIDE SEQUENCE [LARGE SCALE GENOMIC DNA]</scope>
    <source>
        <strain evidence="2 3">120-4 pot B 10/14</strain>
    </source>
</reference>
<feature type="compositionally biased region" description="Basic and acidic residues" evidence="1">
    <location>
        <begin position="119"/>
        <end position="135"/>
    </location>
</feature>
<keyword evidence="3" id="KW-1185">Reference proteome</keyword>
<feature type="compositionally biased region" description="Low complexity" evidence="1">
    <location>
        <begin position="40"/>
        <end position="59"/>
    </location>
</feature>
<comment type="caution">
    <text evidence="2">The sequence shown here is derived from an EMBL/GenBank/DDBJ whole genome shotgun (WGS) entry which is preliminary data.</text>
</comment>
<gene>
    <name evidence="2" type="ORF">GMARGA_LOCUS35293</name>
</gene>
<dbReference type="EMBL" id="CAJVQB010065081">
    <property type="protein sequence ID" value="CAG8841190.1"/>
    <property type="molecule type" value="Genomic_DNA"/>
</dbReference>
<evidence type="ECO:0000256" key="1">
    <source>
        <dbReference type="SAM" id="MobiDB-lite"/>
    </source>
</evidence>